<dbReference type="Pfam" id="PF00583">
    <property type="entry name" value="Acetyltransf_1"/>
    <property type="match status" value="1"/>
</dbReference>
<dbReference type="CDD" id="cd04301">
    <property type="entry name" value="NAT_SF"/>
    <property type="match status" value="1"/>
</dbReference>
<protein>
    <submittedName>
        <fullName evidence="4">Phosphinothricin acetyltransferase YwnH</fullName>
        <ecNumber evidence="4">2.3.1.183</ecNumber>
    </submittedName>
</protein>
<dbReference type="RefSeq" id="WP_034293699.1">
    <property type="nucleotide sequence ID" value="NZ_CP091519.2"/>
</dbReference>
<feature type="domain" description="N-acetyltransferase" evidence="3">
    <location>
        <begin position="3"/>
        <end position="167"/>
    </location>
</feature>
<dbReference type="InterPro" id="IPR016181">
    <property type="entry name" value="Acyl_CoA_acyltransferase"/>
</dbReference>
<dbReference type="AlphaFoldDB" id="A0A376BKA0"/>
<reference evidence="4 5" key="1">
    <citation type="submission" date="2018-06" db="EMBL/GenBank/DDBJ databases">
        <authorList>
            <consortium name="Pathogen Informatics"/>
            <person name="Doyle S."/>
        </authorList>
    </citation>
    <scope>NUCLEOTIDE SEQUENCE [LARGE SCALE GENOMIC DNA]</scope>
    <source>
        <strain evidence="4 5">NCTC10283</strain>
    </source>
</reference>
<dbReference type="EC" id="2.3.1.183" evidence="4"/>
<evidence type="ECO:0000259" key="3">
    <source>
        <dbReference type="PROSITE" id="PS51186"/>
    </source>
</evidence>
<dbReference type="EMBL" id="UFSO01000002">
    <property type="protein sequence ID" value="SSY70106.1"/>
    <property type="molecule type" value="Genomic_DNA"/>
</dbReference>
<keyword evidence="5" id="KW-1185">Reference proteome</keyword>
<dbReference type="PROSITE" id="PS51186">
    <property type="entry name" value="GNAT"/>
    <property type="match status" value="1"/>
</dbReference>
<organism evidence="4 5">
    <name type="scientific">Alysiella crassa</name>
    <dbReference type="NCBI Taxonomy" id="153491"/>
    <lineage>
        <taxon>Bacteria</taxon>
        <taxon>Pseudomonadati</taxon>
        <taxon>Pseudomonadota</taxon>
        <taxon>Betaproteobacteria</taxon>
        <taxon>Neisseriales</taxon>
        <taxon>Neisseriaceae</taxon>
        <taxon>Alysiella</taxon>
    </lineage>
</organism>
<evidence type="ECO:0000313" key="4">
    <source>
        <dbReference type="EMBL" id="SSY70106.1"/>
    </source>
</evidence>
<accession>A0A376BKA0</accession>
<keyword evidence="2 4" id="KW-0012">Acyltransferase</keyword>
<dbReference type="PANTHER" id="PTHR43072:SF23">
    <property type="entry name" value="UPF0039 PROTEIN C11D3.02C"/>
    <property type="match status" value="1"/>
</dbReference>
<dbReference type="OrthoDB" id="5459937at2"/>
<dbReference type="PANTHER" id="PTHR43072">
    <property type="entry name" value="N-ACETYLTRANSFERASE"/>
    <property type="match status" value="1"/>
</dbReference>
<dbReference type="InterPro" id="IPR000182">
    <property type="entry name" value="GNAT_dom"/>
</dbReference>
<dbReference type="GO" id="GO:0102971">
    <property type="term" value="F:phosphinothricin N-acetyltransferase activity"/>
    <property type="evidence" value="ECO:0007669"/>
    <property type="project" value="UniProtKB-EC"/>
</dbReference>
<proteinExistence type="predicted"/>
<sequence>MNTIITLATQSDLPEIVAIYNSTIASRRVTADLQPVSVASRQAWFDAHQKPNRPIYVMKNQADGQIIAWASFSDYYSRAAYDITAEISLYVHEQARGGGVGKRFLAEMLRRAPELGIRNVIGVIFAHNQASIALFQSFGFAQWGRLPEVCDLDGVLADIVLLGKQINE</sequence>
<dbReference type="Proteomes" id="UP000254209">
    <property type="component" value="Unassembled WGS sequence"/>
</dbReference>
<keyword evidence="1 4" id="KW-0808">Transferase</keyword>
<evidence type="ECO:0000256" key="1">
    <source>
        <dbReference type="ARBA" id="ARBA00022679"/>
    </source>
</evidence>
<dbReference type="STRING" id="1120980.GCA_000745955_01693"/>
<dbReference type="SUPFAM" id="SSF55729">
    <property type="entry name" value="Acyl-CoA N-acyltransferases (Nat)"/>
    <property type="match status" value="1"/>
</dbReference>
<evidence type="ECO:0000256" key="2">
    <source>
        <dbReference type="ARBA" id="ARBA00023315"/>
    </source>
</evidence>
<name>A0A376BKA0_9NEIS</name>
<evidence type="ECO:0000313" key="5">
    <source>
        <dbReference type="Proteomes" id="UP000254209"/>
    </source>
</evidence>
<gene>
    <name evidence="4" type="primary">ywnH</name>
    <name evidence="4" type="ORF">NCTC10283_00170</name>
</gene>
<dbReference type="Gene3D" id="3.40.630.30">
    <property type="match status" value="1"/>
</dbReference>